<proteinExistence type="inferred from homology"/>
<comment type="caution">
    <text evidence="4">The sequence shown here is derived from an EMBL/GenBank/DDBJ whole genome shotgun (WGS) entry which is preliminary data.</text>
</comment>
<evidence type="ECO:0000313" key="4">
    <source>
        <dbReference type="EMBL" id="OAQ69869.2"/>
    </source>
</evidence>
<dbReference type="Pfam" id="PF01370">
    <property type="entry name" value="Epimerase"/>
    <property type="match status" value="1"/>
</dbReference>
<dbReference type="PANTHER" id="PTHR10366:SF564">
    <property type="entry name" value="STEROL-4-ALPHA-CARBOXYLATE 3-DEHYDROGENASE, DECARBOXYLATING"/>
    <property type="match status" value="1"/>
</dbReference>
<dbReference type="SUPFAM" id="SSF51735">
    <property type="entry name" value="NAD(P)-binding Rossmann-fold domains"/>
    <property type="match status" value="1"/>
</dbReference>
<organism evidence="4 5">
    <name type="scientific">Pochonia chlamydosporia 170</name>
    <dbReference type="NCBI Taxonomy" id="1380566"/>
    <lineage>
        <taxon>Eukaryota</taxon>
        <taxon>Fungi</taxon>
        <taxon>Dikarya</taxon>
        <taxon>Ascomycota</taxon>
        <taxon>Pezizomycotina</taxon>
        <taxon>Sordariomycetes</taxon>
        <taxon>Hypocreomycetidae</taxon>
        <taxon>Hypocreales</taxon>
        <taxon>Clavicipitaceae</taxon>
        <taxon>Pochonia</taxon>
    </lineage>
</organism>
<gene>
    <name evidence="4" type="ORF">VFPPC_02434</name>
</gene>
<dbReference type="InterPro" id="IPR050425">
    <property type="entry name" value="NAD(P)_dehydrat-like"/>
</dbReference>
<feature type="domain" description="NAD-dependent epimerase/dehydratase" evidence="3">
    <location>
        <begin position="6"/>
        <end position="251"/>
    </location>
</feature>
<dbReference type="GeneID" id="28846076"/>
<evidence type="ECO:0000256" key="1">
    <source>
        <dbReference type="ARBA" id="ARBA00023002"/>
    </source>
</evidence>
<keyword evidence="5" id="KW-1185">Reference proteome</keyword>
<comment type="similarity">
    <text evidence="2">Belongs to the NAD(P)-dependent epimerase/dehydratase family. Dihydroflavonol-4-reductase subfamily.</text>
</comment>
<evidence type="ECO:0000259" key="3">
    <source>
        <dbReference type="Pfam" id="PF01370"/>
    </source>
</evidence>
<accession>A0A179FY33</accession>
<dbReference type="AlphaFoldDB" id="A0A179FY33"/>
<reference evidence="4 5" key="1">
    <citation type="journal article" date="2016" name="PLoS Pathog.">
        <title>Biosynthesis of antibiotic leucinostatins in bio-control fungus Purpureocillium lilacinum and their inhibition on phytophthora revealed by genome mining.</title>
        <authorList>
            <person name="Wang G."/>
            <person name="Liu Z."/>
            <person name="Lin R."/>
            <person name="Li E."/>
            <person name="Mao Z."/>
            <person name="Ling J."/>
            <person name="Yang Y."/>
            <person name="Yin W.B."/>
            <person name="Xie B."/>
        </authorList>
    </citation>
    <scope>NUCLEOTIDE SEQUENCE [LARGE SCALE GENOMIC DNA]</scope>
    <source>
        <strain evidence="4">170</strain>
    </source>
</reference>
<dbReference type="GO" id="GO:0016616">
    <property type="term" value="F:oxidoreductase activity, acting on the CH-OH group of donors, NAD or NADP as acceptor"/>
    <property type="evidence" value="ECO:0007669"/>
    <property type="project" value="TreeGrafter"/>
</dbReference>
<dbReference type="Proteomes" id="UP000078397">
    <property type="component" value="Unassembled WGS sequence"/>
</dbReference>
<dbReference type="OrthoDB" id="2735536at2759"/>
<dbReference type="InterPro" id="IPR036291">
    <property type="entry name" value="NAD(P)-bd_dom_sf"/>
</dbReference>
<dbReference type="STRING" id="1380566.A0A179FY33"/>
<sequence length="340" mass="35967">MAGDLVLITGATGMIGFKTLTILLEKGYTVRAAVRNQAGFDRISALPSVQKYKSQLSSFIVPDITVPGAYDEAVKGVKYIVHVASPLAGNTKGTDYEVSLIQPAIQGTVGILESAVKTTGIKRVVITASVASIASSARLASGKVVDENTLEVATKGPFANDFAAYSASKALAHQASKDFIAANKPAFDVINIMPVFVLGRDETVTEASSIAKGTNGLLMGPVLGYARDYPLNGTSVHVDDVAKMHVLALDGKIEGGQDFLAAGPDFGMINWAEAFEIIKRRYPKEYADGVFGFDGIAPPPTTVSRVDSAKAGKAFGIEFKSYEEQVVSVVDHFLELSGRK</sequence>
<evidence type="ECO:0000256" key="2">
    <source>
        <dbReference type="ARBA" id="ARBA00023445"/>
    </source>
</evidence>
<dbReference type="Gene3D" id="3.40.50.720">
    <property type="entry name" value="NAD(P)-binding Rossmann-like Domain"/>
    <property type="match status" value="1"/>
</dbReference>
<name>A0A179FY33_METCM</name>
<evidence type="ECO:0000313" key="5">
    <source>
        <dbReference type="Proteomes" id="UP000078397"/>
    </source>
</evidence>
<dbReference type="RefSeq" id="XP_018146406.2">
    <property type="nucleotide sequence ID" value="XM_018282082.2"/>
</dbReference>
<dbReference type="KEGG" id="pchm:VFPPC_02434"/>
<protein>
    <submittedName>
        <fullName evidence="4">NAD(P)-binding domain-containing protein</fullName>
    </submittedName>
</protein>
<dbReference type="InterPro" id="IPR001509">
    <property type="entry name" value="Epimerase_deHydtase"/>
</dbReference>
<dbReference type="PANTHER" id="PTHR10366">
    <property type="entry name" value="NAD DEPENDENT EPIMERASE/DEHYDRATASE"/>
    <property type="match status" value="1"/>
</dbReference>
<keyword evidence="1" id="KW-0560">Oxidoreductase</keyword>
<dbReference type="EMBL" id="LSBJ02000002">
    <property type="protein sequence ID" value="OAQ69869.2"/>
    <property type="molecule type" value="Genomic_DNA"/>
</dbReference>